<dbReference type="AlphaFoldDB" id="I7L5T4"/>
<dbReference type="STRING" id="1423758.FC41_GL000038"/>
<keyword evidence="2" id="KW-1185">Reference proteome</keyword>
<proteinExistence type="predicted"/>
<sequence length="125" mass="14353">MEETKETQDVRKFFEKALEIKNERGKNYDNGGKSAFERSISMYSSKNEVMVSTWPVVQKASRLITLAEELQDKDKMSQEEVHKLASSATDTSIDLVNYVAMQWVRNIQPLLDFNSEVSSDTDHTK</sequence>
<evidence type="ECO:0000313" key="2">
    <source>
        <dbReference type="Proteomes" id="UP000009320"/>
    </source>
</evidence>
<name>I7L5T4_9LACO</name>
<dbReference type="GeneID" id="82846847"/>
<evidence type="ECO:0000313" key="1">
    <source>
        <dbReference type="EMBL" id="CCI81602.1"/>
    </source>
</evidence>
<protein>
    <submittedName>
        <fullName evidence="1">Uncharacterized protein</fullName>
    </submittedName>
</protein>
<reference evidence="1 2" key="1">
    <citation type="submission" date="2012-06" db="EMBL/GenBank/DDBJ databases">
        <title>Draft Genome Sequence of Lactobacillus hominis Strain CRBIP 24.179T, isolated from human intestine.</title>
        <authorList>
            <person name="Cousin S."/>
            <person name="Ma L."/>
            <person name="Bizet C."/>
            <person name="Loux V."/>
            <person name="Bouchier C."/>
            <person name="Clermont D."/>
            <person name="Creno S."/>
        </authorList>
    </citation>
    <scope>NUCLEOTIDE SEQUENCE [LARGE SCALE GENOMIC DNA]</scope>
    <source>
        <strain evidence="2">CRBIP 24.179T</strain>
    </source>
</reference>
<gene>
    <name evidence="1" type="ORF">BN55_09340</name>
</gene>
<dbReference type="OrthoDB" id="9953833at2"/>
<dbReference type="EMBL" id="CAKE01000004">
    <property type="protein sequence ID" value="CCI81602.1"/>
    <property type="molecule type" value="Genomic_DNA"/>
</dbReference>
<dbReference type="Proteomes" id="UP000009320">
    <property type="component" value="Unassembled WGS sequence"/>
</dbReference>
<accession>I7L5T4</accession>
<dbReference type="PATRIC" id="fig|1423758.3.peg.42"/>
<comment type="caution">
    <text evidence="1">The sequence shown here is derived from an EMBL/GenBank/DDBJ whole genome shotgun (WGS) entry which is preliminary data.</text>
</comment>
<dbReference type="RefSeq" id="WP_008470418.1">
    <property type="nucleotide sequence ID" value="NZ_AYZP01000001.1"/>
</dbReference>
<organism evidence="1 2">
    <name type="scientific">Lactobacillus hominis DSM 23910 = CRBIP 24.179</name>
    <dbReference type="NCBI Taxonomy" id="1423758"/>
    <lineage>
        <taxon>Bacteria</taxon>
        <taxon>Bacillati</taxon>
        <taxon>Bacillota</taxon>
        <taxon>Bacilli</taxon>
        <taxon>Lactobacillales</taxon>
        <taxon>Lactobacillaceae</taxon>
        <taxon>Lactobacillus</taxon>
    </lineage>
</organism>